<name>A0A1H7NNZ6_9RHOB</name>
<keyword evidence="2" id="KW-1185">Reference proteome</keyword>
<dbReference type="RefSeq" id="WP_092762840.1">
    <property type="nucleotide sequence ID" value="NZ_FNZQ01000004.1"/>
</dbReference>
<accession>A0A1H7NNZ6</accession>
<gene>
    <name evidence="1" type="ORF">SAMN04488526_2261</name>
</gene>
<dbReference type="EMBL" id="FNZQ01000004">
    <property type="protein sequence ID" value="SEL25186.1"/>
    <property type="molecule type" value="Genomic_DNA"/>
</dbReference>
<proteinExistence type="predicted"/>
<reference evidence="1 2" key="1">
    <citation type="submission" date="2016-10" db="EMBL/GenBank/DDBJ databases">
        <authorList>
            <person name="de Groot N.N."/>
        </authorList>
    </citation>
    <scope>NUCLEOTIDE SEQUENCE [LARGE SCALE GENOMIC DNA]</scope>
    <source>
        <strain evidence="1 2">DSM 14858</strain>
    </source>
</reference>
<dbReference type="Proteomes" id="UP000199283">
    <property type="component" value="Unassembled WGS sequence"/>
</dbReference>
<organism evidence="1 2">
    <name type="scientific">Jannaschia helgolandensis</name>
    <dbReference type="NCBI Taxonomy" id="188906"/>
    <lineage>
        <taxon>Bacteria</taxon>
        <taxon>Pseudomonadati</taxon>
        <taxon>Pseudomonadota</taxon>
        <taxon>Alphaproteobacteria</taxon>
        <taxon>Rhodobacterales</taxon>
        <taxon>Roseobacteraceae</taxon>
        <taxon>Jannaschia</taxon>
    </lineage>
</organism>
<evidence type="ECO:0000313" key="2">
    <source>
        <dbReference type="Proteomes" id="UP000199283"/>
    </source>
</evidence>
<evidence type="ECO:0008006" key="3">
    <source>
        <dbReference type="Google" id="ProtNLM"/>
    </source>
</evidence>
<sequence>MMELFRLQMRTAQMLVEASSVINIRMLGMAGVISSDAGEMKRMVTEKQTAFMESGRAAMGALMAGKSAAQAYGVALTPIGRTTRANSRRLVKWKSP</sequence>
<dbReference type="AlphaFoldDB" id="A0A1H7NNZ6"/>
<protein>
    <recommendedName>
        <fullName evidence="3">Phasin protein</fullName>
    </recommendedName>
</protein>
<evidence type="ECO:0000313" key="1">
    <source>
        <dbReference type="EMBL" id="SEL25186.1"/>
    </source>
</evidence>
<dbReference type="STRING" id="188906.SAMN04488526_2261"/>
<dbReference type="OrthoDB" id="7869201at2"/>